<evidence type="ECO:0000313" key="1">
    <source>
        <dbReference type="EMBL" id="KAG7407321.1"/>
    </source>
</evidence>
<reference evidence="1" key="1">
    <citation type="submission" date="2021-04" db="EMBL/GenBank/DDBJ databases">
        <title>First draft genome resource for Brassicaceae pathogens Fusarium oxysporum f. sp. raphani and Fusarium oxysporum f. sp. rapae.</title>
        <authorList>
            <person name="Asai S."/>
        </authorList>
    </citation>
    <scope>NUCLEOTIDE SEQUENCE</scope>
    <source>
        <strain evidence="1">Tf1208</strain>
    </source>
</reference>
<proteinExistence type="predicted"/>
<comment type="caution">
    <text evidence="1">The sequence shown here is derived from an EMBL/GenBank/DDBJ whole genome shotgun (WGS) entry which is preliminary data.</text>
</comment>
<sequence length="94" mass="10424">MASQGSSSAPPRDVYACEVSEDWDPIALRATLPRGLTPSLKVKKGDNVWAYHTNQSYSYIHLPTGDTHLRGWVPLRILKKGAIRVEDLPIELPA</sequence>
<evidence type="ECO:0000313" key="2">
    <source>
        <dbReference type="Proteomes" id="UP000694050"/>
    </source>
</evidence>
<accession>A0A8J5NLJ6</accession>
<dbReference type="AlphaFoldDB" id="A0A8J5NLJ6"/>
<dbReference type="EMBL" id="JAELUQ010000010">
    <property type="protein sequence ID" value="KAG7407321.1"/>
    <property type="molecule type" value="Genomic_DNA"/>
</dbReference>
<name>A0A8J5NLJ6_FUSOX</name>
<gene>
    <name evidence="1" type="ORF">Forpe1208_v013273</name>
</gene>
<protein>
    <submittedName>
        <fullName evidence="1">Uncharacterized protein</fullName>
    </submittedName>
</protein>
<organism evidence="1 2">
    <name type="scientific">Fusarium oxysporum f. sp. rapae</name>
    <dbReference type="NCBI Taxonomy" id="485398"/>
    <lineage>
        <taxon>Eukaryota</taxon>
        <taxon>Fungi</taxon>
        <taxon>Dikarya</taxon>
        <taxon>Ascomycota</taxon>
        <taxon>Pezizomycotina</taxon>
        <taxon>Sordariomycetes</taxon>
        <taxon>Hypocreomycetidae</taxon>
        <taxon>Hypocreales</taxon>
        <taxon>Nectriaceae</taxon>
        <taxon>Fusarium</taxon>
        <taxon>Fusarium oxysporum species complex</taxon>
    </lineage>
</organism>
<dbReference type="Proteomes" id="UP000694050">
    <property type="component" value="Unassembled WGS sequence"/>
</dbReference>